<accession>A0A0R1RPG8</accession>
<dbReference type="Proteomes" id="UP000051697">
    <property type="component" value="Unassembled WGS sequence"/>
</dbReference>
<reference evidence="2 3" key="1">
    <citation type="journal article" date="2015" name="Genome Announc.">
        <title>Expanding the biotechnology potential of lactobacilli through comparative genomics of 213 strains and associated genera.</title>
        <authorList>
            <person name="Sun Z."/>
            <person name="Harris H.M."/>
            <person name="McCann A."/>
            <person name="Guo C."/>
            <person name="Argimon S."/>
            <person name="Zhang W."/>
            <person name="Yang X."/>
            <person name="Jeffery I.B."/>
            <person name="Cooney J.C."/>
            <person name="Kagawa T.F."/>
            <person name="Liu W."/>
            <person name="Song Y."/>
            <person name="Salvetti E."/>
            <person name="Wrobel A."/>
            <person name="Rasinkangas P."/>
            <person name="Parkhill J."/>
            <person name="Rea M.C."/>
            <person name="O'Sullivan O."/>
            <person name="Ritari J."/>
            <person name="Douillard F.P."/>
            <person name="Paul Ross R."/>
            <person name="Yang R."/>
            <person name="Briner A.E."/>
            <person name="Felis G.E."/>
            <person name="de Vos W.M."/>
            <person name="Barrangou R."/>
            <person name="Klaenhammer T.R."/>
            <person name="Caufield P.W."/>
            <person name="Cui Y."/>
            <person name="Zhang H."/>
            <person name="O'Toole P.W."/>
        </authorList>
    </citation>
    <scope>NUCLEOTIDE SEQUENCE [LARGE SCALE GENOMIC DNA]</scope>
    <source>
        <strain evidence="2 3">DSM 15707</strain>
    </source>
</reference>
<comment type="caution">
    <text evidence="2">The sequence shown here is derived from an EMBL/GenBank/DDBJ whole genome shotgun (WGS) entry which is preliminary data.</text>
</comment>
<dbReference type="OrthoDB" id="9802805at2"/>
<organism evidence="2 3">
    <name type="scientific">Paucilactobacillus oligofermentans DSM 15707 = LMG 22743</name>
    <dbReference type="NCBI Taxonomy" id="1423778"/>
    <lineage>
        <taxon>Bacteria</taxon>
        <taxon>Bacillati</taxon>
        <taxon>Bacillota</taxon>
        <taxon>Bacilli</taxon>
        <taxon>Lactobacillales</taxon>
        <taxon>Lactobacillaceae</taxon>
        <taxon>Paucilactobacillus</taxon>
    </lineage>
</organism>
<name>A0A0R1RPG8_9LACO</name>
<evidence type="ECO:0000313" key="2">
    <source>
        <dbReference type="EMBL" id="KRL55331.1"/>
    </source>
</evidence>
<dbReference type="SUPFAM" id="SSF54593">
    <property type="entry name" value="Glyoxalase/Bleomycin resistance protein/Dihydroxybiphenyl dioxygenase"/>
    <property type="match status" value="1"/>
</dbReference>
<dbReference type="PANTHER" id="PTHR21366">
    <property type="entry name" value="GLYOXALASE FAMILY PROTEIN"/>
    <property type="match status" value="1"/>
</dbReference>
<keyword evidence="3" id="KW-1185">Reference proteome</keyword>
<protein>
    <recommendedName>
        <fullName evidence="1">VOC domain-containing protein</fullName>
    </recommendedName>
</protein>
<dbReference type="InterPro" id="IPR029068">
    <property type="entry name" value="Glyas_Bleomycin-R_OHBP_Dase"/>
</dbReference>
<dbReference type="PATRIC" id="fig|1423778.4.peg.960"/>
<sequence>MKIRDIDHVTMYVTNLDQTTRFYHETFDMPVLEEDDQHALMLCGKQALDFKLITTANTIEAKQKATGATAFCFIVKEQLSDVENHLRSYYIPIIDGPSIHQGAHGKLTSLFINDPDGNLLEIAVDA</sequence>
<dbReference type="PROSITE" id="PS51819">
    <property type="entry name" value="VOC"/>
    <property type="match status" value="1"/>
</dbReference>
<proteinExistence type="predicted"/>
<feature type="domain" description="VOC" evidence="1">
    <location>
        <begin position="5"/>
        <end position="125"/>
    </location>
</feature>
<dbReference type="InterPro" id="IPR037523">
    <property type="entry name" value="VOC_core"/>
</dbReference>
<dbReference type="PANTHER" id="PTHR21366:SF14">
    <property type="entry name" value="GLYOXALASE DOMAIN-CONTAINING PROTEIN 5"/>
    <property type="match status" value="1"/>
</dbReference>
<dbReference type="STRING" id="1423778.FC70_GL000927"/>
<dbReference type="EMBL" id="AZFE01000031">
    <property type="protein sequence ID" value="KRL55331.1"/>
    <property type="molecule type" value="Genomic_DNA"/>
</dbReference>
<dbReference type="RefSeq" id="WP_057889882.1">
    <property type="nucleotide sequence ID" value="NZ_AZFE01000031.1"/>
</dbReference>
<dbReference type="AlphaFoldDB" id="A0A0R1RPG8"/>
<dbReference type="InterPro" id="IPR004360">
    <property type="entry name" value="Glyas_Fos-R_dOase_dom"/>
</dbReference>
<dbReference type="InterPro" id="IPR050383">
    <property type="entry name" value="GlyoxalaseI/FosfomycinResist"/>
</dbReference>
<evidence type="ECO:0000259" key="1">
    <source>
        <dbReference type="PROSITE" id="PS51819"/>
    </source>
</evidence>
<evidence type="ECO:0000313" key="3">
    <source>
        <dbReference type="Proteomes" id="UP000051697"/>
    </source>
</evidence>
<gene>
    <name evidence="2" type="ORF">FC70_GL000927</name>
</gene>
<dbReference type="Gene3D" id="3.10.180.10">
    <property type="entry name" value="2,3-Dihydroxybiphenyl 1,2-Dioxygenase, domain 1"/>
    <property type="match status" value="1"/>
</dbReference>
<dbReference type="Pfam" id="PF00903">
    <property type="entry name" value="Glyoxalase"/>
    <property type="match status" value="1"/>
</dbReference>
<dbReference type="KEGG" id="lol:LACOL_0370"/>